<sequence>MALSSPGSMSARDQKEFTGMIMEKQVAFAQSWWTLCMEMGKAQQSFLWSWLQGPAALSGQFTRMPRTLERISARSVAPIHRKAVQNSKRLAGTRLL</sequence>
<protein>
    <submittedName>
        <fullName evidence="1">Uncharacterized protein</fullName>
    </submittedName>
</protein>
<accession>A0A7H0GL37</accession>
<organism evidence="1 2">
    <name type="scientific">Diaphorobacter aerolatus</name>
    <dbReference type="NCBI Taxonomy" id="1288495"/>
    <lineage>
        <taxon>Bacteria</taxon>
        <taxon>Pseudomonadati</taxon>
        <taxon>Pseudomonadota</taxon>
        <taxon>Betaproteobacteria</taxon>
        <taxon>Burkholderiales</taxon>
        <taxon>Comamonadaceae</taxon>
        <taxon>Diaphorobacter</taxon>
    </lineage>
</organism>
<evidence type="ECO:0000313" key="2">
    <source>
        <dbReference type="Proteomes" id="UP000516028"/>
    </source>
</evidence>
<reference evidence="1 2" key="1">
    <citation type="submission" date="2020-08" db="EMBL/GenBank/DDBJ databases">
        <title>Genome sequence of Diaphorobacter aerolatus KACC 16536T.</title>
        <authorList>
            <person name="Hyun D.-W."/>
            <person name="Bae J.-W."/>
        </authorList>
    </citation>
    <scope>NUCLEOTIDE SEQUENCE [LARGE SCALE GENOMIC DNA]</scope>
    <source>
        <strain evidence="1 2">KACC 16536</strain>
    </source>
</reference>
<evidence type="ECO:0000313" key="1">
    <source>
        <dbReference type="EMBL" id="QNP49003.1"/>
    </source>
</evidence>
<dbReference type="KEGG" id="daer:H9K75_02175"/>
<dbReference type="EMBL" id="CP060783">
    <property type="protein sequence ID" value="QNP49003.1"/>
    <property type="molecule type" value="Genomic_DNA"/>
</dbReference>
<keyword evidence="2" id="KW-1185">Reference proteome</keyword>
<gene>
    <name evidence="1" type="ORF">H9K75_02175</name>
</gene>
<dbReference type="RefSeq" id="WP_187724595.1">
    <property type="nucleotide sequence ID" value="NZ_CP060783.1"/>
</dbReference>
<proteinExistence type="predicted"/>
<dbReference type="Proteomes" id="UP000516028">
    <property type="component" value="Chromosome"/>
</dbReference>
<name>A0A7H0GL37_9BURK</name>
<dbReference type="AlphaFoldDB" id="A0A7H0GL37"/>